<dbReference type="WBParaSite" id="SBAD_0001178601-mRNA-1">
    <property type="protein sequence ID" value="SBAD_0001178601-mRNA-1"/>
    <property type="gene ID" value="SBAD_0001178601"/>
</dbReference>
<protein>
    <submittedName>
        <fullName evidence="3">Ribosome-binding factor A</fullName>
    </submittedName>
</protein>
<proteinExistence type="predicted"/>
<evidence type="ECO:0000313" key="2">
    <source>
        <dbReference type="Proteomes" id="UP000270296"/>
    </source>
</evidence>
<organism evidence="3">
    <name type="scientific">Soboliphyme baturini</name>
    <dbReference type="NCBI Taxonomy" id="241478"/>
    <lineage>
        <taxon>Eukaryota</taxon>
        <taxon>Metazoa</taxon>
        <taxon>Ecdysozoa</taxon>
        <taxon>Nematoda</taxon>
        <taxon>Enoplea</taxon>
        <taxon>Dorylaimia</taxon>
        <taxon>Dioctophymatida</taxon>
        <taxon>Dioctophymatoidea</taxon>
        <taxon>Soboliphymatidae</taxon>
        <taxon>Soboliphyme</taxon>
    </lineage>
</organism>
<dbReference type="Proteomes" id="UP000270296">
    <property type="component" value="Unassembled WGS sequence"/>
</dbReference>
<dbReference type="EMBL" id="UZAM01015594">
    <property type="protein sequence ID" value="VDP39750.1"/>
    <property type="molecule type" value="Genomic_DNA"/>
</dbReference>
<accession>A0A183J6A2</accession>
<sequence>MHKAPAKAVVKSIADSEKKFNKVLQVGVEFPGSIQGIPQYFCRLKREKKDSLRVLKGKFGHPRLNTSRKRILVSL</sequence>
<gene>
    <name evidence="1" type="ORF">SBAD_LOCUS11400</name>
</gene>
<evidence type="ECO:0000313" key="1">
    <source>
        <dbReference type="EMBL" id="VDP39750.1"/>
    </source>
</evidence>
<dbReference type="AlphaFoldDB" id="A0A183J6A2"/>
<evidence type="ECO:0000313" key="3">
    <source>
        <dbReference type="WBParaSite" id="SBAD_0001178601-mRNA-1"/>
    </source>
</evidence>
<reference evidence="1 2" key="2">
    <citation type="submission" date="2018-11" db="EMBL/GenBank/DDBJ databases">
        <authorList>
            <consortium name="Pathogen Informatics"/>
        </authorList>
    </citation>
    <scope>NUCLEOTIDE SEQUENCE [LARGE SCALE GENOMIC DNA]</scope>
</reference>
<keyword evidence="2" id="KW-1185">Reference proteome</keyword>
<name>A0A183J6A2_9BILA</name>
<reference evidence="3" key="1">
    <citation type="submission" date="2016-06" db="UniProtKB">
        <authorList>
            <consortium name="WormBaseParasite"/>
        </authorList>
    </citation>
    <scope>IDENTIFICATION</scope>
</reference>